<evidence type="ECO:0000313" key="3">
    <source>
        <dbReference type="Proteomes" id="UP000321085"/>
    </source>
</evidence>
<dbReference type="OrthoDB" id="8244198at2"/>
<organism evidence="2 3">
    <name type="scientific">Microvirga aerophila</name>
    <dbReference type="NCBI Taxonomy" id="670291"/>
    <lineage>
        <taxon>Bacteria</taxon>
        <taxon>Pseudomonadati</taxon>
        <taxon>Pseudomonadota</taxon>
        <taxon>Alphaproteobacteria</taxon>
        <taxon>Hyphomicrobiales</taxon>
        <taxon>Methylobacteriaceae</taxon>
        <taxon>Microvirga</taxon>
    </lineage>
</organism>
<feature type="domain" description="YjiS-like" evidence="1">
    <location>
        <begin position="7"/>
        <end position="38"/>
    </location>
</feature>
<evidence type="ECO:0000259" key="1">
    <source>
        <dbReference type="Pfam" id="PF06568"/>
    </source>
</evidence>
<name>A0A512C0R4_9HYPH</name>
<dbReference type="Pfam" id="PF06568">
    <property type="entry name" value="YjiS-like"/>
    <property type="match status" value="1"/>
</dbReference>
<evidence type="ECO:0000313" key="2">
    <source>
        <dbReference type="EMBL" id="GEO17793.1"/>
    </source>
</evidence>
<accession>A0A512C0R4</accession>
<keyword evidence="3" id="KW-1185">Reference proteome</keyword>
<gene>
    <name evidence="2" type="ORF">MAE02_54890</name>
</gene>
<dbReference type="AlphaFoldDB" id="A0A512C0R4"/>
<reference evidence="2 3" key="1">
    <citation type="submission" date="2019-07" db="EMBL/GenBank/DDBJ databases">
        <title>Whole genome shotgun sequence of Microvirga aerophila NBRC 106136.</title>
        <authorList>
            <person name="Hosoyama A."/>
            <person name="Uohara A."/>
            <person name="Ohji S."/>
            <person name="Ichikawa N."/>
        </authorList>
    </citation>
    <scope>NUCLEOTIDE SEQUENCE [LARGE SCALE GENOMIC DNA]</scope>
    <source>
        <strain evidence="2 3">NBRC 106136</strain>
    </source>
</reference>
<dbReference type="RefSeq" id="WP_114188795.1">
    <property type="nucleotide sequence ID" value="NZ_BJYU01000125.1"/>
</dbReference>
<comment type="caution">
    <text evidence="2">The sequence shown here is derived from an EMBL/GenBank/DDBJ whole genome shotgun (WGS) entry which is preliminary data.</text>
</comment>
<proteinExistence type="predicted"/>
<dbReference type="EMBL" id="BJYU01000125">
    <property type="protein sequence ID" value="GEO17793.1"/>
    <property type="molecule type" value="Genomic_DNA"/>
</dbReference>
<dbReference type="InterPro" id="IPR009506">
    <property type="entry name" value="YjiS-like"/>
</dbReference>
<sequence>MFVTYILSKIRAYALYRETVRELSQLSDRELDDLGISRFHIASVARQAAVA</sequence>
<protein>
    <recommendedName>
        <fullName evidence="1">YjiS-like domain-containing protein</fullName>
    </recommendedName>
</protein>
<dbReference type="Proteomes" id="UP000321085">
    <property type="component" value="Unassembled WGS sequence"/>
</dbReference>